<dbReference type="Proteomes" id="UP000247696">
    <property type="component" value="Chromosome"/>
</dbReference>
<name>A0A2Z3YV39_9CORY</name>
<keyword evidence="1" id="KW-0812">Transmembrane</keyword>
<organism evidence="2 3">
    <name type="scientific">Corynebacterium provencense</name>
    <dbReference type="NCBI Taxonomy" id="1737425"/>
    <lineage>
        <taxon>Bacteria</taxon>
        <taxon>Bacillati</taxon>
        <taxon>Actinomycetota</taxon>
        <taxon>Actinomycetes</taxon>
        <taxon>Mycobacteriales</taxon>
        <taxon>Corynebacteriaceae</taxon>
        <taxon>Corynebacterium</taxon>
    </lineage>
</organism>
<accession>A0A2Z3YV39</accession>
<dbReference type="STRING" id="1737425.GCA_900049755_02118"/>
<proteinExistence type="predicted"/>
<dbReference type="EMBL" id="CP024988">
    <property type="protein sequence ID" value="AWT25313.1"/>
    <property type="molecule type" value="Genomic_DNA"/>
</dbReference>
<protein>
    <submittedName>
        <fullName evidence="2">Uncharacterized protein</fullName>
    </submittedName>
</protein>
<feature type="transmembrane region" description="Helical" evidence="1">
    <location>
        <begin position="12"/>
        <end position="34"/>
    </location>
</feature>
<sequence length="36" mass="3670">MNLSPVDQFVVAVNSALGGIINDVLSFLAPVLVIGS</sequence>
<keyword evidence="1" id="KW-0472">Membrane</keyword>
<reference evidence="3" key="1">
    <citation type="submission" date="2017-11" db="EMBL/GenBank/DDBJ databases">
        <title>Otitis media/interna in a cat caused by the recently described species Corynebacterium provencense.</title>
        <authorList>
            <person name="Kittl S."/>
            <person name="Brodard I."/>
            <person name="Rychener L."/>
            <person name="Jores J."/>
            <person name="Roosje P."/>
            <person name="Gobeli Brawand S."/>
        </authorList>
    </citation>
    <scope>NUCLEOTIDE SEQUENCE [LARGE SCALE GENOMIC DNA]</scope>
    <source>
        <strain evidence="3">17KM38</strain>
    </source>
</reference>
<evidence type="ECO:0000313" key="2">
    <source>
        <dbReference type="EMBL" id="AWT25313.1"/>
    </source>
</evidence>
<keyword evidence="1" id="KW-1133">Transmembrane helix</keyword>
<dbReference type="KEGG" id="cpre:Csp1_04940"/>
<gene>
    <name evidence="2" type="ORF">Csp1_04940</name>
</gene>
<keyword evidence="3" id="KW-1185">Reference proteome</keyword>
<evidence type="ECO:0000256" key="1">
    <source>
        <dbReference type="SAM" id="Phobius"/>
    </source>
</evidence>
<evidence type="ECO:0000313" key="3">
    <source>
        <dbReference type="Proteomes" id="UP000247696"/>
    </source>
</evidence>
<dbReference type="AlphaFoldDB" id="A0A2Z3YV39"/>